<comment type="caution">
    <text evidence="3">The sequence shown here is derived from an EMBL/GenBank/DDBJ whole genome shotgun (WGS) entry which is preliminary data.</text>
</comment>
<evidence type="ECO:0000313" key="4">
    <source>
        <dbReference type="Proteomes" id="UP001590950"/>
    </source>
</evidence>
<reference evidence="3 4" key="1">
    <citation type="submission" date="2024-09" db="EMBL/GenBank/DDBJ databases">
        <title>Rethinking Asexuality: The Enigmatic Case of Functional Sexual Genes in Lepraria (Stereocaulaceae).</title>
        <authorList>
            <person name="Doellman M."/>
            <person name="Sun Y."/>
            <person name="Barcenas-Pena A."/>
            <person name="Lumbsch H.T."/>
            <person name="Grewe F."/>
        </authorList>
    </citation>
    <scope>NUCLEOTIDE SEQUENCE [LARGE SCALE GENOMIC DNA]</scope>
    <source>
        <strain evidence="3 4">Mercado 3170</strain>
    </source>
</reference>
<evidence type="ECO:0000256" key="1">
    <source>
        <dbReference type="SAM" id="MobiDB-lite"/>
    </source>
</evidence>
<dbReference type="InterPro" id="IPR004177">
    <property type="entry name" value="DDHD_dom"/>
</dbReference>
<feature type="compositionally biased region" description="Polar residues" evidence="1">
    <location>
        <begin position="447"/>
        <end position="456"/>
    </location>
</feature>
<feature type="compositionally biased region" description="Basic and acidic residues" evidence="1">
    <location>
        <begin position="117"/>
        <end position="139"/>
    </location>
</feature>
<dbReference type="PANTHER" id="PTHR23509">
    <property type="entry name" value="PA-PL1 PHOSPHOLIPASE FAMILY"/>
    <property type="match status" value="1"/>
</dbReference>
<dbReference type="InterPro" id="IPR058055">
    <property type="entry name" value="PA-PLA1"/>
</dbReference>
<organism evidence="3 4">
    <name type="scientific">Stereocaulon virgatum</name>
    <dbReference type="NCBI Taxonomy" id="373712"/>
    <lineage>
        <taxon>Eukaryota</taxon>
        <taxon>Fungi</taxon>
        <taxon>Dikarya</taxon>
        <taxon>Ascomycota</taxon>
        <taxon>Pezizomycotina</taxon>
        <taxon>Lecanoromycetes</taxon>
        <taxon>OSLEUM clade</taxon>
        <taxon>Lecanoromycetidae</taxon>
        <taxon>Lecanorales</taxon>
        <taxon>Lecanorineae</taxon>
        <taxon>Stereocaulaceae</taxon>
        <taxon>Stereocaulon</taxon>
    </lineage>
</organism>
<evidence type="ECO:0000259" key="2">
    <source>
        <dbReference type="PROSITE" id="PS51043"/>
    </source>
</evidence>
<feature type="region of interest" description="Disordered" evidence="1">
    <location>
        <begin position="663"/>
        <end position="686"/>
    </location>
</feature>
<name>A0ABR4AHM2_9LECA</name>
<feature type="region of interest" description="Disordered" evidence="1">
    <location>
        <begin position="117"/>
        <end position="338"/>
    </location>
</feature>
<feature type="region of interest" description="Disordered" evidence="1">
    <location>
        <begin position="436"/>
        <end position="464"/>
    </location>
</feature>
<protein>
    <recommendedName>
        <fullName evidence="2">DDHD domain-containing protein</fullName>
    </recommendedName>
</protein>
<proteinExistence type="predicted"/>
<gene>
    <name evidence="3" type="ORF">N7G274_003051</name>
</gene>
<sequence>MTSPSHTFGADCLLQVTSNTFTRRASEASTEPPKIRAQFFYSSALPIDDPLSPIPPPSLANKSTRVPPRPFSVHDNIALEKAWLKLQKPEQSTIQGNLPKHIAKIIKDAYNEKPLEEVKVSKQKLGEQGKRSERSHEEGNVPIQARNAELEAGAKAKAMSQGKEPCDLDVTLSDDPQHIPFDTNLPITPPNEENAATKSRSRSPFRRKEKDEKSKDQNLVSARSSRRLSQAEEKANAIALSSSPSERDTTGTPFLRVPPRKEKRSRSPSRSRSTDEQSPITQADGADAVDNFKPKHSSPLRPMFQRFSSGHSEDGTGSRGHSPSRKQKKQQESKPQVVRVQVGHSRLHVVEMPSLKMGPIYWDPVHDVSSVVRGTWFYKSTMFPVEADLANQVEEGYEYMKPWAPAYIDELNSCMEIGPEAELKVVHKIWPPEVSVADQNKPDTAKSKQSLLNTAPDQLDPEEQERQQAMVIAGLTENKSAGVLDGFESTGRLFAKSSIIYANSRDAQILKPSLLPSVAKGRRPLGSIRKGRAVGIPIIRGFDMQAWEKLYPPQKKAVVAGAGHETTRTLRDATITSQNLKSCPACVSAHERPAPTDLILVIHGIGQKLSERVESFHFTHAINAFRRQVNVELESEIITPWLRQDLGTLMVLPINWRSTLKLEEGGGLEPDPTPDDGDPTRNKFGLQDITPESIPAVRGLITDVMLDIPYYLSHHKPKMIEAVTHEANRVYRLWCINNPGFQENGRVHLLAHSLGSIMAIDILSKQPTKLPKSLDFGSTVARSDIFEFDTKSLFFCGSPAGFFLLLNHAPLLPRKGREKPDTEGEDMGAGVAGQAGSFGCLAVDNLYNIMHYNDPVAYRLNACVDADYAKSLQPAFVPSINASWGQYLGSFFRGKAITPTKTMTGLDNFPRRPTTVRMPTTVEMETHNFTKEEIAEKRMLLLNDNGQIDYTLQSGGGLEFQYLNMLSAHSSYWTRQDFIRFLVVEVGRNPGKEGVLSTIKAAKKPFGKK</sequence>
<dbReference type="PROSITE" id="PS51043">
    <property type="entry name" value="DDHD"/>
    <property type="match status" value="1"/>
</dbReference>
<accession>A0ABR4AHM2</accession>
<dbReference type="Proteomes" id="UP001590950">
    <property type="component" value="Unassembled WGS sequence"/>
</dbReference>
<dbReference type="Pfam" id="PF02862">
    <property type="entry name" value="DDHD"/>
    <property type="match status" value="2"/>
</dbReference>
<feature type="domain" description="DDHD" evidence="2">
    <location>
        <begin position="786"/>
        <end position="988"/>
    </location>
</feature>
<dbReference type="PANTHER" id="PTHR23509:SF6">
    <property type="entry name" value="PHOSPHOLIPASE C1020.13C-RELATED"/>
    <property type="match status" value="1"/>
</dbReference>
<dbReference type="SMART" id="SM01127">
    <property type="entry name" value="DDHD"/>
    <property type="match status" value="1"/>
</dbReference>
<feature type="compositionally biased region" description="Basic and acidic residues" evidence="1">
    <location>
        <begin position="206"/>
        <end position="216"/>
    </location>
</feature>
<keyword evidence="4" id="KW-1185">Reference proteome</keyword>
<dbReference type="EMBL" id="JBEFKJ010000009">
    <property type="protein sequence ID" value="KAL2044346.1"/>
    <property type="molecule type" value="Genomic_DNA"/>
</dbReference>
<evidence type="ECO:0000313" key="3">
    <source>
        <dbReference type="EMBL" id="KAL2044346.1"/>
    </source>
</evidence>